<reference evidence="2 3" key="1">
    <citation type="submission" date="2019-06" db="EMBL/GenBank/DDBJ databases">
        <authorList>
            <person name="Broberg M."/>
        </authorList>
    </citation>
    <scope>NUCLEOTIDE SEQUENCE [LARGE SCALE GENOMIC DNA]</scope>
</reference>
<organism evidence="2 3">
    <name type="scientific">Bionectria ochroleuca</name>
    <name type="common">Gliocladium roseum</name>
    <dbReference type="NCBI Taxonomy" id="29856"/>
    <lineage>
        <taxon>Eukaryota</taxon>
        <taxon>Fungi</taxon>
        <taxon>Dikarya</taxon>
        <taxon>Ascomycota</taxon>
        <taxon>Pezizomycotina</taxon>
        <taxon>Sordariomycetes</taxon>
        <taxon>Hypocreomycetidae</taxon>
        <taxon>Hypocreales</taxon>
        <taxon>Bionectriaceae</taxon>
        <taxon>Clonostachys</taxon>
    </lineage>
</organism>
<keyword evidence="3" id="KW-1185">Reference proteome</keyword>
<comment type="caution">
    <text evidence="2">The sequence shown here is derived from an EMBL/GenBank/DDBJ whole genome shotgun (WGS) entry which is preliminary data.</text>
</comment>
<evidence type="ECO:0000313" key="2">
    <source>
        <dbReference type="EMBL" id="VUC29596.1"/>
    </source>
</evidence>
<feature type="region of interest" description="Disordered" evidence="1">
    <location>
        <begin position="1"/>
        <end position="21"/>
    </location>
</feature>
<name>A0ABY6UEG8_BIOOC</name>
<gene>
    <name evidence="2" type="ORF">CLO192961_LOCUS262186</name>
</gene>
<accession>A0ABY6UEG8</accession>
<dbReference type="Pfam" id="PF12311">
    <property type="entry name" value="DUF3632"/>
    <property type="match status" value="1"/>
</dbReference>
<dbReference type="Proteomes" id="UP000766486">
    <property type="component" value="Unassembled WGS sequence"/>
</dbReference>
<sequence>MAATNGETAGEPATTEPWQAYMKDELEPDSDGIDQEVLATLRALLLAPEGDNQPLAQAAAQRLLDLYHDSYPKEDYGFYLSDDKGACGYLDSISIPVIELATHFRWDSAKHQRLADTMIAVRDGCTEKFIEEDPQLVYNAEGVLMKVDRAWNACSITTFGGLRRCNTNVNMTALFAKLFGAGLFDGDLKYVLFDLTEAFDKSPAAEPLRQGALEACAALWLIYGGSILAQVTKENESGTSKKQFPDVFNKQNWKHWAERLAQIAHDAPDDAEFDLKRLASKAHDRMVEVYPEALEQDK</sequence>
<evidence type="ECO:0000256" key="1">
    <source>
        <dbReference type="SAM" id="MobiDB-lite"/>
    </source>
</evidence>
<dbReference type="InterPro" id="IPR022085">
    <property type="entry name" value="OpdG"/>
</dbReference>
<proteinExistence type="predicted"/>
<protein>
    <submittedName>
        <fullName evidence="2">Uncharacterized protein</fullName>
    </submittedName>
</protein>
<dbReference type="EMBL" id="CABFNS010000806">
    <property type="protein sequence ID" value="VUC29596.1"/>
    <property type="molecule type" value="Genomic_DNA"/>
</dbReference>
<evidence type="ECO:0000313" key="3">
    <source>
        <dbReference type="Proteomes" id="UP000766486"/>
    </source>
</evidence>